<gene>
    <name evidence="2" type="ORF">PSHT_10964</name>
</gene>
<feature type="compositionally biased region" description="Polar residues" evidence="1">
    <location>
        <begin position="9"/>
        <end position="32"/>
    </location>
</feature>
<dbReference type="AlphaFoldDB" id="A0A2S4V6A7"/>
<organism evidence="2 3">
    <name type="scientific">Puccinia striiformis</name>
    <dbReference type="NCBI Taxonomy" id="27350"/>
    <lineage>
        <taxon>Eukaryota</taxon>
        <taxon>Fungi</taxon>
        <taxon>Dikarya</taxon>
        <taxon>Basidiomycota</taxon>
        <taxon>Pucciniomycotina</taxon>
        <taxon>Pucciniomycetes</taxon>
        <taxon>Pucciniales</taxon>
        <taxon>Pucciniaceae</taxon>
        <taxon>Puccinia</taxon>
    </lineage>
</organism>
<reference evidence="3" key="2">
    <citation type="journal article" date="2018" name="BMC Genomics">
        <title>Genomic insights into host adaptation between the wheat stripe rust pathogen (Puccinia striiformis f. sp. tritici) and the barley stripe rust pathogen (Puccinia striiformis f. sp. hordei).</title>
        <authorList>
            <person name="Xia C."/>
            <person name="Wang M."/>
            <person name="Yin C."/>
            <person name="Cornejo O.E."/>
            <person name="Hulbert S.H."/>
            <person name="Chen X."/>
        </authorList>
    </citation>
    <scope>NUCLEOTIDE SEQUENCE [LARGE SCALE GENOMIC DNA]</scope>
    <source>
        <strain evidence="3">93TX-2</strain>
    </source>
</reference>
<reference evidence="3" key="3">
    <citation type="journal article" date="2018" name="Mol. Plant Microbe Interact.">
        <title>Genome sequence resources for the wheat stripe rust pathogen (Puccinia striiformis f. sp. tritici) and the barley stripe rust pathogen (Puccinia striiformis f. sp. hordei).</title>
        <authorList>
            <person name="Xia C."/>
            <person name="Wang M."/>
            <person name="Yin C."/>
            <person name="Cornejo O.E."/>
            <person name="Hulbert S.H."/>
            <person name="Chen X."/>
        </authorList>
    </citation>
    <scope>NUCLEOTIDE SEQUENCE [LARGE SCALE GENOMIC DNA]</scope>
    <source>
        <strain evidence="3">93TX-2</strain>
    </source>
</reference>
<evidence type="ECO:0000313" key="3">
    <source>
        <dbReference type="Proteomes" id="UP000238274"/>
    </source>
</evidence>
<comment type="caution">
    <text evidence="2">The sequence shown here is derived from an EMBL/GenBank/DDBJ whole genome shotgun (WGS) entry which is preliminary data.</text>
</comment>
<protein>
    <submittedName>
        <fullName evidence="2">Uncharacterized protein</fullName>
    </submittedName>
</protein>
<name>A0A2S4V6A7_9BASI</name>
<evidence type="ECO:0000256" key="1">
    <source>
        <dbReference type="SAM" id="MobiDB-lite"/>
    </source>
</evidence>
<feature type="compositionally biased region" description="Basic and acidic residues" evidence="1">
    <location>
        <begin position="119"/>
        <end position="134"/>
    </location>
</feature>
<accession>A0A2S4V6A7</accession>
<reference evidence="2 3" key="1">
    <citation type="submission" date="2017-12" db="EMBL/GenBank/DDBJ databases">
        <title>Gene loss provides genomic basis for host adaptation in cereal stripe rust fungi.</title>
        <authorList>
            <person name="Xia C."/>
        </authorList>
    </citation>
    <scope>NUCLEOTIDE SEQUENCE [LARGE SCALE GENOMIC DNA]</scope>
    <source>
        <strain evidence="2 3">93TX-2</strain>
    </source>
</reference>
<dbReference type="EMBL" id="PKSM01000176">
    <property type="protein sequence ID" value="POW05051.1"/>
    <property type="molecule type" value="Genomic_DNA"/>
</dbReference>
<dbReference type="OrthoDB" id="2507575at2759"/>
<dbReference type="VEuPathDB" id="FungiDB:PSTT_03304"/>
<evidence type="ECO:0000313" key="2">
    <source>
        <dbReference type="EMBL" id="POW05051.1"/>
    </source>
</evidence>
<sequence length="146" mass="15853">MASIEDSANDQVPLTPPNTSDIPNDVPSSARQESSRIRTPMRHPGFILTLTDSRRTLVANRNVSKPARKAPAPTNSPEDGDVIVSSGVVQVSKRTGRQVEVDLSQDSDEENKKAAAAKGPKDKTKDRDGFDHARLYFHPPGEGPKQ</sequence>
<feature type="non-terminal residue" evidence="2">
    <location>
        <position position="146"/>
    </location>
</feature>
<keyword evidence="3" id="KW-1185">Reference proteome</keyword>
<feature type="region of interest" description="Disordered" evidence="1">
    <location>
        <begin position="1"/>
        <end position="146"/>
    </location>
</feature>
<dbReference type="VEuPathDB" id="FungiDB:PSHT_10964"/>
<dbReference type="Proteomes" id="UP000238274">
    <property type="component" value="Unassembled WGS sequence"/>
</dbReference>
<proteinExistence type="predicted"/>